<evidence type="ECO:0000256" key="5">
    <source>
        <dbReference type="ARBA" id="ARBA00022679"/>
    </source>
</evidence>
<proteinExistence type="inferred from homology"/>
<dbReference type="Pfam" id="PF21269">
    <property type="entry name" value="TreT_GT1"/>
    <property type="match status" value="1"/>
</dbReference>
<evidence type="ECO:0000313" key="10">
    <source>
        <dbReference type="Proteomes" id="UP001338125"/>
    </source>
</evidence>
<accession>A0ABR0SQ09</accession>
<evidence type="ECO:0000256" key="2">
    <source>
        <dbReference type="ARBA" id="ARBA00011738"/>
    </source>
</evidence>
<dbReference type="Gene3D" id="3.40.50.2000">
    <property type="entry name" value="Glycogen Phosphorylase B"/>
    <property type="match status" value="2"/>
</dbReference>
<evidence type="ECO:0000259" key="7">
    <source>
        <dbReference type="Pfam" id="PF00534"/>
    </source>
</evidence>
<sequence>MRHALVRFSRLMGVDLSWYVPKPQPGIFRITKNVHNILQGVSQAEERISSQDRDAVVNWITGNADRYWFSEGGPLCSPEEGGADVVIIDDPQMPGLIPLIKKRTPDRPVLYRSHIQIRGDLVAKADSPQAEIWDFLWSNIKEADMFISHPISSFVPHTVPNEKVVYLPATSDWLDGLNKKINQWDNGYYGHIYNTKCHVQRMTELSWPDRKYILQVARFDPAKGIPTVIDSYAEFRRRLEEEGVTDYPQLVVCGHGSVDDPDTSIIYDQTMMQLEGEYPELLDDVSVMRLEPIDQVLNCLIANAHVVLQLSSSEGFEVKVSEALHAGRPVIGTLTGGIPLQIKDKVDGYLVEPGDSDAVAGHLVDLFTDDELHKKMSHAAKTGVSDEVGTVGNALAWYYLASKWNEIKKGGGGELKGNKQWVHDMARTEAKVPYPDSENRLPRNWSR</sequence>
<feature type="domain" description="Trehalose synthase N-terminal" evidence="8">
    <location>
        <begin position="1"/>
        <end position="152"/>
    </location>
</feature>
<dbReference type="Pfam" id="PF00534">
    <property type="entry name" value="Glycos_transf_1"/>
    <property type="match status" value="1"/>
</dbReference>
<dbReference type="SUPFAM" id="SSF53756">
    <property type="entry name" value="UDP-Glycosyltransferase/glycogen phosphorylase"/>
    <property type="match status" value="1"/>
</dbReference>
<keyword evidence="3" id="KW-0313">Glucose metabolism</keyword>
<name>A0ABR0SQ09_9HYPO</name>
<dbReference type="EMBL" id="JAVFKD010000012">
    <property type="protein sequence ID" value="KAK5994184.1"/>
    <property type="molecule type" value="Genomic_DNA"/>
</dbReference>
<dbReference type="PANTHER" id="PTHR47779">
    <property type="entry name" value="SYNTHASE (CCG-9), PUTATIVE (AFU_ORTHOLOGUE AFUA_3G12100)-RELATED"/>
    <property type="match status" value="1"/>
</dbReference>
<protein>
    <submittedName>
        <fullName evidence="9">Trehalose phosphorylase</fullName>
    </submittedName>
</protein>
<comment type="similarity">
    <text evidence="1">Belongs to the glycosyltransferase group 1 family. Glycosyltransferase 4 subfamily.</text>
</comment>
<reference evidence="9 10" key="1">
    <citation type="submission" date="2024-01" db="EMBL/GenBank/DDBJ databases">
        <title>Complete genome of Cladobotryum mycophilum ATHUM6906.</title>
        <authorList>
            <person name="Christinaki A.C."/>
            <person name="Myridakis A.I."/>
            <person name="Kouvelis V.N."/>
        </authorList>
    </citation>
    <scope>NUCLEOTIDE SEQUENCE [LARGE SCALE GENOMIC DNA]</scope>
    <source>
        <strain evidence="9 10">ATHUM6906</strain>
    </source>
</reference>
<comment type="caution">
    <text evidence="9">The sequence shown here is derived from an EMBL/GenBank/DDBJ whole genome shotgun (WGS) entry which is preliminary data.</text>
</comment>
<keyword evidence="4" id="KW-0328">Glycosyltransferase</keyword>
<organism evidence="9 10">
    <name type="scientific">Cladobotryum mycophilum</name>
    <dbReference type="NCBI Taxonomy" id="491253"/>
    <lineage>
        <taxon>Eukaryota</taxon>
        <taxon>Fungi</taxon>
        <taxon>Dikarya</taxon>
        <taxon>Ascomycota</taxon>
        <taxon>Pezizomycotina</taxon>
        <taxon>Sordariomycetes</taxon>
        <taxon>Hypocreomycetidae</taxon>
        <taxon>Hypocreales</taxon>
        <taxon>Hypocreaceae</taxon>
        <taxon>Cladobotryum</taxon>
    </lineage>
</organism>
<dbReference type="InterPro" id="IPR001296">
    <property type="entry name" value="Glyco_trans_1"/>
</dbReference>
<dbReference type="InterPro" id="IPR052078">
    <property type="entry name" value="Trehalose_Metab_GTase"/>
</dbReference>
<evidence type="ECO:0000259" key="8">
    <source>
        <dbReference type="Pfam" id="PF21269"/>
    </source>
</evidence>
<keyword evidence="10" id="KW-1185">Reference proteome</keyword>
<evidence type="ECO:0000313" key="9">
    <source>
        <dbReference type="EMBL" id="KAK5994184.1"/>
    </source>
</evidence>
<keyword evidence="5" id="KW-0808">Transferase</keyword>
<feature type="domain" description="Glycosyl transferase family 1" evidence="7">
    <location>
        <begin position="208"/>
        <end position="381"/>
    </location>
</feature>
<dbReference type="InterPro" id="IPR049438">
    <property type="entry name" value="TreT_GT1"/>
</dbReference>
<evidence type="ECO:0000256" key="3">
    <source>
        <dbReference type="ARBA" id="ARBA00022526"/>
    </source>
</evidence>
<evidence type="ECO:0000256" key="6">
    <source>
        <dbReference type="ARBA" id="ARBA00023277"/>
    </source>
</evidence>
<dbReference type="Proteomes" id="UP001338125">
    <property type="component" value="Unassembled WGS sequence"/>
</dbReference>
<evidence type="ECO:0000256" key="4">
    <source>
        <dbReference type="ARBA" id="ARBA00022676"/>
    </source>
</evidence>
<dbReference type="PANTHER" id="PTHR47779:SF1">
    <property type="entry name" value="SYNTHASE (CCG-9), PUTATIVE (AFU_ORTHOLOGUE AFUA_3G12100)-RELATED"/>
    <property type="match status" value="1"/>
</dbReference>
<comment type="subunit">
    <text evidence="2">Homodimer.</text>
</comment>
<keyword evidence="6" id="KW-0119">Carbohydrate metabolism</keyword>
<evidence type="ECO:0000256" key="1">
    <source>
        <dbReference type="ARBA" id="ARBA00009481"/>
    </source>
</evidence>
<gene>
    <name evidence="9" type="ORF">PT974_07627</name>
</gene>